<gene>
    <name evidence="2" type="ordered locus">Bcep1808_6854</name>
</gene>
<accession>A4JTY8</accession>
<dbReference type="KEGG" id="bvi:Bcep1808_6854"/>
<sequence length="212" mass="22634">MPAQDPLPIHPSPSSTPHQASAYQPLTPPIRPDRHFTRSPARESITPLNPSPANTFTSPSPPASAHRYPVLDRAQSHLAQSLASAHPAQPDPPPADTLTPPIPPADPPTPPFPQPHNHLARSPVDKTPTPPSPPPAATSLRRHPPPADTTLHPISRQQKSHCARSLAWPSDHPANPHLPLRRVGSTTAPSLTIPSHRSHRTGPRASSAPPQT</sequence>
<keyword evidence="2" id="KW-0614">Plasmid</keyword>
<geneLocation type="plasmid" evidence="2 3">
    <name>pBVIE01</name>
</geneLocation>
<evidence type="ECO:0000313" key="3">
    <source>
        <dbReference type="Proteomes" id="UP000002287"/>
    </source>
</evidence>
<proteinExistence type="predicted"/>
<feature type="region of interest" description="Disordered" evidence="1">
    <location>
        <begin position="1"/>
        <end position="212"/>
    </location>
</feature>
<feature type="compositionally biased region" description="Pro residues" evidence="1">
    <location>
        <begin position="89"/>
        <end position="114"/>
    </location>
</feature>
<protein>
    <submittedName>
        <fullName evidence="2">Uncharacterized protein</fullName>
    </submittedName>
</protein>
<dbReference type="HOGENOM" id="CLU_1297878_0_0_4"/>
<dbReference type="AlphaFoldDB" id="A4JTY8"/>
<dbReference type="EMBL" id="CP000617">
    <property type="protein sequence ID" value="ABO59741.1"/>
    <property type="molecule type" value="Genomic_DNA"/>
</dbReference>
<dbReference type="PRINTS" id="PR01217">
    <property type="entry name" value="PRICHEXTENSN"/>
</dbReference>
<feature type="compositionally biased region" description="Polar residues" evidence="1">
    <location>
        <begin position="12"/>
        <end position="24"/>
    </location>
</feature>
<feature type="compositionally biased region" description="Polar residues" evidence="1">
    <location>
        <begin position="46"/>
        <end position="58"/>
    </location>
</feature>
<dbReference type="Proteomes" id="UP000002287">
    <property type="component" value="Plasmid pBVIE01"/>
</dbReference>
<feature type="compositionally biased region" description="Low complexity" evidence="1">
    <location>
        <begin position="76"/>
        <end position="88"/>
    </location>
</feature>
<evidence type="ECO:0000313" key="2">
    <source>
        <dbReference type="EMBL" id="ABO59741.1"/>
    </source>
</evidence>
<evidence type="ECO:0000256" key="1">
    <source>
        <dbReference type="SAM" id="MobiDB-lite"/>
    </source>
</evidence>
<reference evidence="2 3" key="1">
    <citation type="submission" date="2007-03" db="EMBL/GenBank/DDBJ databases">
        <title>Complete sequence of plasmid pBVIE01 of Burkholderia vietnamiensis G4.</title>
        <authorList>
            <consortium name="US DOE Joint Genome Institute"/>
            <person name="Copeland A."/>
            <person name="Lucas S."/>
            <person name="Lapidus A."/>
            <person name="Barry K."/>
            <person name="Detter J.C."/>
            <person name="Glavina del Rio T."/>
            <person name="Hammon N."/>
            <person name="Israni S."/>
            <person name="Dalin E."/>
            <person name="Tice H."/>
            <person name="Pitluck S."/>
            <person name="Chain P."/>
            <person name="Malfatti S."/>
            <person name="Shin M."/>
            <person name="Vergez L."/>
            <person name="Schmutz J."/>
            <person name="Larimer F."/>
            <person name="Land M."/>
            <person name="Hauser L."/>
            <person name="Kyrpides N."/>
            <person name="Tiedje J."/>
            <person name="Richardson P."/>
        </authorList>
    </citation>
    <scope>NUCLEOTIDE SEQUENCE [LARGE SCALE GENOMIC DNA]</scope>
    <source>
        <strain evidence="3">G4 / LMG 22486</strain>
        <plasmid evidence="2 3">pBVIE01</plasmid>
    </source>
</reference>
<name>A4JTY8_BURVG</name>
<feature type="compositionally biased region" description="Polar residues" evidence="1">
    <location>
        <begin position="184"/>
        <end position="195"/>
    </location>
</feature>
<organism evidence="2 3">
    <name type="scientific">Burkholderia vietnamiensis (strain G4 / LMG 22486)</name>
    <name type="common">Burkholderia cepacia (strain R1808)</name>
    <dbReference type="NCBI Taxonomy" id="269482"/>
    <lineage>
        <taxon>Bacteria</taxon>
        <taxon>Pseudomonadati</taxon>
        <taxon>Pseudomonadota</taxon>
        <taxon>Betaproteobacteria</taxon>
        <taxon>Burkholderiales</taxon>
        <taxon>Burkholderiaceae</taxon>
        <taxon>Burkholderia</taxon>
        <taxon>Burkholderia cepacia complex</taxon>
    </lineage>
</organism>